<dbReference type="SUPFAM" id="SSF53067">
    <property type="entry name" value="Actin-like ATPase domain"/>
    <property type="match status" value="1"/>
</dbReference>
<dbReference type="GO" id="GO:0005975">
    <property type="term" value="P:carbohydrate metabolic process"/>
    <property type="evidence" value="ECO:0007669"/>
    <property type="project" value="InterPro"/>
</dbReference>
<dbReference type="AlphaFoldDB" id="A0A0N7KXU6"/>
<dbReference type="OrthoDB" id="9786272at2"/>
<dbReference type="GO" id="GO:0016301">
    <property type="term" value="F:kinase activity"/>
    <property type="evidence" value="ECO:0007669"/>
    <property type="project" value="UniProtKB-KW"/>
</dbReference>
<organism evidence="6">
    <name type="scientific">Aureimonas frigidaquae</name>
    <dbReference type="NCBI Taxonomy" id="424757"/>
    <lineage>
        <taxon>Bacteria</taxon>
        <taxon>Pseudomonadati</taxon>
        <taxon>Pseudomonadota</taxon>
        <taxon>Alphaproteobacteria</taxon>
        <taxon>Hyphomicrobiales</taxon>
        <taxon>Aurantimonadaceae</taxon>
        <taxon>Aureimonas</taxon>
    </lineage>
</organism>
<protein>
    <submittedName>
        <fullName evidence="6">Uncharacterized protein</fullName>
    </submittedName>
</protein>
<evidence type="ECO:0000259" key="5">
    <source>
        <dbReference type="Pfam" id="PF21546"/>
    </source>
</evidence>
<dbReference type="InterPro" id="IPR049382">
    <property type="entry name" value="FGGY_C_2"/>
</dbReference>
<keyword evidence="2" id="KW-0808">Transferase</keyword>
<evidence type="ECO:0000256" key="3">
    <source>
        <dbReference type="ARBA" id="ARBA00022777"/>
    </source>
</evidence>
<evidence type="ECO:0000313" key="6">
    <source>
        <dbReference type="EMBL" id="BAT27905.1"/>
    </source>
</evidence>
<accession>A0A0N7KXU6</accession>
<reference evidence="6" key="1">
    <citation type="journal article" date="2015" name="Proc. Natl. Acad. Sci. U.S.A.">
        <title>Bacterial clade with the ribosomal RNA operon on a small plasmid rather than the chromosome.</title>
        <authorList>
            <person name="Anda M."/>
            <person name="Ohtsubo Y."/>
            <person name="Okubo T."/>
            <person name="Sugawara M."/>
            <person name="Nagata Y."/>
            <person name="Tsuda M."/>
            <person name="Minamisawa K."/>
            <person name="Mitsui H."/>
        </authorList>
    </citation>
    <scope>NUCLEOTIDE SEQUENCE</scope>
    <source>
        <strain evidence="6">JCM 14755</strain>
    </source>
</reference>
<dbReference type="InterPro" id="IPR043129">
    <property type="entry name" value="ATPase_NBD"/>
</dbReference>
<keyword evidence="3" id="KW-0418">Kinase</keyword>
<dbReference type="Gene3D" id="3.30.420.40">
    <property type="match status" value="2"/>
</dbReference>
<dbReference type="RefSeq" id="WP_062227928.1">
    <property type="nucleotide sequence ID" value="NZ_BBWR01000010.1"/>
</dbReference>
<feature type="domain" description="Carbohydrate kinase FGGY C-terminal" evidence="5">
    <location>
        <begin position="261"/>
        <end position="439"/>
    </location>
</feature>
<proteinExistence type="inferred from homology"/>
<evidence type="ECO:0000256" key="1">
    <source>
        <dbReference type="ARBA" id="ARBA00009156"/>
    </source>
</evidence>
<evidence type="ECO:0000259" key="4">
    <source>
        <dbReference type="Pfam" id="PF00370"/>
    </source>
</evidence>
<sequence length="477" mass="50043">MNETNEPAQACVAVIDAGKTNLKLAVAAADGTILDQISTGNGVTQREGAPWRRHDLAAAEAWLLDALGQAARRFRLEAIVAAGHGSGGVLVREDELERPEPILPMIDYEQPAPQAVDAVYRAQSGDFAERGSAIMMGATHQARQMLWVMTERPDAAGEASAFLSVPQYWAWRFSGGMASEITNHAAQSGFWRLQEGRPSDIVRARGWGRYLPPLQPAHATLGPVRPAIAARTGLSPTCRVLAGIHDSSANFYRYQAAGLQHMTVVSTGTWIVALSDHAALDRLDPRRGMTLNADVDGRPLGGALTQGGREFAAIAGEGAAGGMASQAALQALVARESFAVPSFGRDDGLFPGSAGRGRIEGPAPADAGERVSLALMTAALLASECVAALGNQGTIVLDGAFLRDPLFAPLLAALNPQCRVAFNRQADGVAAGAALLASHGRPARSVPLALEDARPLEIAKILPYAARWRSLALAAAA</sequence>
<dbReference type="Pfam" id="PF21546">
    <property type="entry name" value="FGGY_C_2"/>
    <property type="match status" value="1"/>
</dbReference>
<dbReference type="EMBL" id="LC066376">
    <property type="protein sequence ID" value="BAT27905.1"/>
    <property type="molecule type" value="Genomic_DNA"/>
</dbReference>
<dbReference type="PANTHER" id="PTHR43095">
    <property type="entry name" value="SUGAR KINASE"/>
    <property type="match status" value="1"/>
</dbReference>
<feature type="domain" description="Carbohydrate kinase FGGY N-terminal" evidence="4">
    <location>
        <begin position="13"/>
        <end position="249"/>
    </location>
</feature>
<name>A0A0N7KXU6_9HYPH</name>
<dbReference type="Pfam" id="PF00370">
    <property type="entry name" value="FGGY_N"/>
    <property type="match status" value="1"/>
</dbReference>
<comment type="similarity">
    <text evidence="1">Belongs to the FGGY kinase family.</text>
</comment>
<dbReference type="InterPro" id="IPR050406">
    <property type="entry name" value="FGGY_Carb_Kinase"/>
</dbReference>
<evidence type="ECO:0000256" key="2">
    <source>
        <dbReference type="ARBA" id="ARBA00022679"/>
    </source>
</evidence>
<dbReference type="InterPro" id="IPR018484">
    <property type="entry name" value="FGGY_N"/>
</dbReference>